<name>A0ABP6GBJ0_9ACTN</name>
<organism evidence="1 2">
    <name type="scientific">Streptomyces luteosporeus</name>
    <dbReference type="NCBI Taxonomy" id="173856"/>
    <lineage>
        <taxon>Bacteria</taxon>
        <taxon>Bacillati</taxon>
        <taxon>Actinomycetota</taxon>
        <taxon>Actinomycetes</taxon>
        <taxon>Kitasatosporales</taxon>
        <taxon>Streptomycetaceae</taxon>
        <taxon>Streptomyces</taxon>
    </lineage>
</organism>
<dbReference type="RefSeq" id="WP_344436907.1">
    <property type="nucleotide sequence ID" value="NZ_BAAASL010000015.1"/>
</dbReference>
<dbReference type="EMBL" id="BAAASL010000015">
    <property type="protein sequence ID" value="GAA2720695.1"/>
    <property type="molecule type" value="Genomic_DNA"/>
</dbReference>
<evidence type="ECO:0000313" key="1">
    <source>
        <dbReference type="EMBL" id="GAA2720695.1"/>
    </source>
</evidence>
<accession>A0ABP6GBJ0</accession>
<proteinExistence type="predicted"/>
<protein>
    <submittedName>
        <fullName evidence="1">Uncharacterized protein</fullName>
    </submittedName>
</protein>
<evidence type="ECO:0000313" key="2">
    <source>
        <dbReference type="Proteomes" id="UP001500886"/>
    </source>
</evidence>
<keyword evidence="2" id="KW-1185">Reference proteome</keyword>
<dbReference type="Proteomes" id="UP001500886">
    <property type="component" value="Unassembled WGS sequence"/>
</dbReference>
<gene>
    <name evidence="1" type="ORF">GCM10010315_41720</name>
</gene>
<sequence>MIVRFTGGPLAGRELETTDAPWAGDWFTAGVADWGLYVPVHRDPVTGVVLAEVQVTIPRRPRWPAATPRR</sequence>
<comment type="caution">
    <text evidence="1">The sequence shown here is derived from an EMBL/GenBank/DDBJ whole genome shotgun (WGS) entry which is preliminary data.</text>
</comment>
<reference evidence="2" key="1">
    <citation type="journal article" date="2019" name="Int. J. Syst. Evol. Microbiol.">
        <title>The Global Catalogue of Microorganisms (GCM) 10K type strain sequencing project: providing services to taxonomists for standard genome sequencing and annotation.</title>
        <authorList>
            <consortium name="The Broad Institute Genomics Platform"/>
            <consortium name="The Broad Institute Genome Sequencing Center for Infectious Disease"/>
            <person name="Wu L."/>
            <person name="Ma J."/>
        </authorList>
    </citation>
    <scope>NUCLEOTIDE SEQUENCE [LARGE SCALE GENOMIC DNA]</scope>
    <source>
        <strain evidence="2">JCM 4542</strain>
    </source>
</reference>